<dbReference type="OrthoDB" id="19740at2759"/>
<feature type="compositionally biased region" description="Low complexity" evidence="8">
    <location>
        <begin position="666"/>
        <end position="680"/>
    </location>
</feature>
<evidence type="ECO:0000256" key="1">
    <source>
        <dbReference type="ARBA" id="ARBA00004123"/>
    </source>
</evidence>
<evidence type="ECO:0000256" key="5">
    <source>
        <dbReference type="ARBA" id="ARBA00023015"/>
    </source>
</evidence>
<dbReference type="GO" id="GO:0003714">
    <property type="term" value="F:transcription corepressor activity"/>
    <property type="evidence" value="ECO:0007669"/>
    <property type="project" value="TreeGrafter"/>
</dbReference>
<feature type="compositionally biased region" description="Acidic residues" evidence="8">
    <location>
        <begin position="635"/>
        <end position="657"/>
    </location>
</feature>
<gene>
    <name evidence="10" type="ORF">LEMA_P045270.1</name>
</gene>
<evidence type="ECO:0000256" key="8">
    <source>
        <dbReference type="SAM" id="MobiDB-lite"/>
    </source>
</evidence>
<dbReference type="GO" id="GO:0035267">
    <property type="term" value="C:NuA4 histone acetyltransferase complex"/>
    <property type="evidence" value="ECO:0007669"/>
    <property type="project" value="InterPro"/>
</dbReference>
<keyword evidence="11" id="KW-1185">Reference proteome</keyword>
<dbReference type="Proteomes" id="UP000002668">
    <property type="component" value="Genome"/>
</dbReference>
<dbReference type="InParanoid" id="E5R444"/>
<name>E5R444_LEPMJ</name>
<reference evidence="11" key="1">
    <citation type="journal article" date="2011" name="Nat. Commun.">
        <title>Effector diversification within compartments of the Leptosphaeria maculans genome affected by Repeat-Induced Point mutations.</title>
        <authorList>
            <person name="Rouxel T."/>
            <person name="Grandaubert J."/>
            <person name="Hane J.K."/>
            <person name="Hoede C."/>
            <person name="van de Wouw A.P."/>
            <person name="Couloux A."/>
            <person name="Dominguez V."/>
            <person name="Anthouard V."/>
            <person name="Bally P."/>
            <person name="Bourras S."/>
            <person name="Cozijnsen A.J."/>
            <person name="Ciuffetti L.M."/>
            <person name="Degrave A."/>
            <person name="Dilmaghani A."/>
            <person name="Duret L."/>
            <person name="Fudal I."/>
            <person name="Goodwin S.B."/>
            <person name="Gout L."/>
            <person name="Glaser N."/>
            <person name="Linglin J."/>
            <person name="Kema G.H.J."/>
            <person name="Lapalu N."/>
            <person name="Lawrence C.B."/>
            <person name="May K."/>
            <person name="Meyer M."/>
            <person name="Ollivier B."/>
            <person name="Poulain J."/>
            <person name="Schoch C.L."/>
            <person name="Simon A."/>
            <person name="Spatafora J.W."/>
            <person name="Stachowiak A."/>
            <person name="Turgeon B.G."/>
            <person name="Tyler B.M."/>
            <person name="Vincent D."/>
            <person name="Weissenbach J."/>
            <person name="Amselem J."/>
            <person name="Quesneville H."/>
            <person name="Oliver R.P."/>
            <person name="Wincker P."/>
            <person name="Balesdent M.-H."/>
            <person name="Howlett B.J."/>
        </authorList>
    </citation>
    <scope>NUCLEOTIDE SEQUENCE [LARGE SCALE GENOMIC DNA]</scope>
    <source>
        <strain evidence="11">JN3 / isolate v23.1.3 / race Av1-4-5-6-7-8</strain>
    </source>
</reference>
<organism evidence="11">
    <name type="scientific">Leptosphaeria maculans (strain JN3 / isolate v23.1.3 / race Av1-4-5-6-7-8)</name>
    <name type="common">Blackleg fungus</name>
    <name type="synonym">Phoma lingam</name>
    <dbReference type="NCBI Taxonomy" id="985895"/>
    <lineage>
        <taxon>Eukaryota</taxon>
        <taxon>Fungi</taxon>
        <taxon>Dikarya</taxon>
        <taxon>Ascomycota</taxon>
        <taxon>Pezizomycotina</taxon>
        <taxon>Dothideomycetes</taxon>
        <taxon>Pleosporomycetidae</taxon>
        <taxon>Pleosporales</taxon>
        <taxon>Pleosporineae</taxon>
        <taxon>Leptosphaeriaceae</taxon>
        <taxon>Plenodomus</taxon>
        <taxon>Plenodomus lingam/Leptosphaeria maculans species complex</taxon>
    </lineage>
</organism>
<feature type="compositionally biased region" description="Acidic residues" evidence="8">
    <location>
        <begin position="583"/>
        <end position="596"/>
    </location>
</feature>
<dbReference type="FunCoup" id="E5R444">
    <property type="interactions" value="870"/>
</dbReference>
<dbReference type="eggNOG" id="KOG2656">
    <property type="taxonomic scope" value="Eukaryota"/>
</dbReference>
<feature type="region of interest" description="Disordered" evidence="8">
    <location>
        <begin position="1"/>
        <end position="24"/>
    </location>
</feature>
<dbReference type="OMA" id="EQNEAKY"/>
<dbReference type="InterPro" id="IPR027109">
    <property type="entry name" value="Swc4/Dmap1"/>
</dbReference>
<dbReference type="PANTHER" id="PTHR12855">
    <property type="entry name" value="DNA METHYLTRANSFERASE 1-ASSOCIATED PROTEIN 1 FAMILY MEMBER"/>
    <property type="match status" value="1"/>
</dbReference>
<dbReference type="Gene3D" id="1.10.10.60">
    <property type="entry name" value="Homeodomain-like"/>
    <property type="match status" value="1"/>
</dbReference>
<feature type="compositionally biased region" description="Low complexity" evidence="8">
    <location>
        <begin position="423"/>
        <end position="437"/>
    </location>
</feature>
<keyword evidence="5" id="KW-0805">Transcription regulation</keyword>
<feature type="compositionally biased region" description="Gly residues" evidence="8">
    <location>
        <begin position="547"/>
        <end position="563"/>
    </location>
</feature>
<evidence type="ECO:0000313" key="10">
    <source>
        <dbReference type="EMBL" id="CBX91821.1"/>
    </source>
</evidence>
<evidence type="ECO:0000256" key="2">
    <source>
        <dbReference type="ARBA" id="ARBA00006918"/>
    </source>
</evidence>
<dbReference type="InterPro" id="IPR032563">
    <property type="entry name" value="DAMP1_SANT-like"/>
</dbReference>
<comment type="similarity">
    <text evidence="2">Belongs to the SWC4 family.</text>
</comment>
<feature type="domain" description="DAMP1 SANT/Myb-like" evidence="9">
    <location>
        <begin position="168"/>
        <end position="271"/>
    </location>
</feature>
<accession>E5R444</accession>
<dbReference type="GO" id="GO:0000122">
    <property type="term" value="P:negative regulation of transcription by RNA polymerase II"/>
    <property type="evidence" value="ECO:0007669"/>
    <property type="project" value="TreeGrafter"/>
</dbReference>
<dbReference type="STRING" id="985895.E5R444"/>
<feature type="region of interest" description="Disordered" evidence="8">
    <location>
        <begin position="381"/>
        <end position="446"/>
    </location>
</feature>
<comment type="subcellular location">
    <subcellularLocation>
        <location evidence="1">Nucleus</location>
    </subcellularLocation>
</comment>
<sequence length="705" mass="76952">MASGRDVRDMLGLPAGGDAPKAASGASAMAAAPAALKRPGGKPAGGGGSRKIRTFGNSYVYPWEMVKRARLTLIRPEGVAREVAALYGERPPPVAVYEEKKAYRAKRQSTGPAKKWIQQPFTNPARHDGLVLKHWRRKPTTAPPVQESEDAPMQDPETSDGYVESCTEYVKYDIKVDMPTFTDEEYDAHLRSDDWSREETDYLFEVVQDYSYRWAVIWDRYEYEPSRNRVAFDSSNSEEAQALATMPFPPSKKRSVEDLKARFYEISAKLMKLRIPEVSMDADQYSTYEMLTKFDPVMERNRKMLATALINRTMDEVKEEEFLLTELQRINMAANRLDAEREELRARLEAPTPNPSVSAGLQSFTSSQALQALFQQLFQQDRSKKRASGATGTGPGRLSLSANDMVHTPGSAQQQLSAANRRTSMAQHTHTASTAQTPVKHLSPHQEHRFNVSTHERLTSGVTFGSDKLLKMRQAKSNVQTQKIAAMLATLGVSEVISIPTSRVADVFEGLVSKVSKLLDVRKVREKEEGECRVLLAMKERRAASGHGNGGNGGSGSGGGGGSSSDNSTKTKQEVGSTPGADADADGEAEDDEDDVNKDYEDADAKSENDEDGDAEADDDDEEEEEDGGGFNGQNEDEDDEDDEGDGDGDVDAEGEDESSKQQSRATSQGASTTMAAAAAVGHKRSASVFSAGSGEDVVGKKARK</sequence>
<dbReference type="GO" id="GO:0000812">
    <property type="term" value="C:Swr1 complex"/>
    <property type="evidence" value="ECO:0007669"/>
    <property type="project" value="TreeGrafter"/>
</dbReference>
<proteinExistence type="inferred from homology"/>
<evidence type="ECO:0000256" key="3">
    <source>
        <dbReference type="ARBA" id="ARBA00019132"/>
    </source>
</evidence>
<keyword evidence="7" id="KW-0539">Nucleus</keyword>
<dbReference type="AlphaFoldDB" id="E5R444"/>
<dbReference type="PANTHER" id="PTHR12855:SF10">
    <property type="entry name" value="DNA METHYLTRANSFERASE 1-ASSOCIATED PROTEIN 1"/>
    <property type="match status" value="1"/>
</dbReference>
<feature type="compositionally biased region" description="Polar residues" evidence="8">
    <location>
        <begin position="410"/>
        <end position="422"/>
    </location>
</feature>
<dbReference type="Pfam" id="PF16282">
    <property type="entry name" value="SANT_DAMP1_like"/>
    <property type="match status" value="1"/>
</dbReference>
<dbReference type="GO" id="GO:0006281">
    <property type="term" value="P:DNA repair"/>
    <property type="evidence" value="ECO:0007669"/>
    <property type="project" value="InterPro"/>
</dbReference>
<feature type="compositionally biased region" description="Acidic residues" evidence="8">
    <location>
        <begin position="609"/>
        <end position="628"/>
    </location>
</feature>
<dbReference type="HOGENOM" id="CLU_018539_3_1_1"/>
<evidence type="ECO:0000256" key="4">
    <source>
        <dbReference type="ARBA" id="ARBA00022853"/>
    </source>
</evidence>
<keyword evidence="6" id="KW-0804">Transcription</keyword>
<feature type="compositionally biased region" description="Basic and acidic residues" evidence="8">
    <location>
        <begin position="597"/>
        <end position="608"/>
    </location>
</feature>
<evidence type="ECO:0000259" key="9">
    <source>
        <dbReference type="Pfam" id="PF16282"/>
    </source>
</evidence>
<dbReference type="EMBL" id="FP929083">
    <property type="protein sequence ID" value="CBX91821.1"/>
    <property type="molecule type" value="Genomic_DNA"/>
</dbReference>
<feature type="region of interest" description="Disordered" evidence="8">
    <location>
        <begin position="543"/>
        <end position="705"/>
    </location>
</feature>
<protein>
    <recommendedName>
        <fullName evidence="3">SWR1-complex protein 4</fullName>
    </recommendedName>
</protein>
<evidence type="ECO:0000256" key="6">
    <source>
        <dbReference type="ARBA" id="ARBA00023163"/>
    </source>
</evidence>
<dbReference type="GO" id="GO:0006338">
    <property type="term" value="P:chromatin remodeling"/>
    <property type="evidence" value="ECO:0007669"/>
    <property type="project" value="InterPro"/>
</dbReference>
<evidence type="ECO:0000313" key="11">
    <source>
        <dbReference type="Proteomes" id="UP000002668"/>
    </source>
</evidence>
<feature type="region of interest" description="Disordered" evidence="8">
    <location>
        <begin position="140"/>
        <end position="160"/>
    </location>
</feature>
<dbReference type="VEuPathDB" id="FungiDB:LEMA_P045270.1"/>
<evidence type="ECO:0000256" key="7">
    <source>
        <dbReference type="ARBA" id="ARBA00023242"/>
    </source>
</evidence>
<keyword evidence="4" id="KW-0156">Chromatin regulator</keyword>